<evidence type="ECO:0000256" key="8">
    <source>
        <dbReference type="ARBA" id="ARBA00022917"/>
    </source>
</evidence>
<dbReference type="Pfam" id="PF03129">
    <property type="entry name" value="HGTP_anticodon"/>
    <property type="match status" value="1"/>
</dbReference>
<dbReference type="InterPro" id="IPR006195">
    <property type="entry name" value="aa-tRNA-synth_II"/>
</dbReference>
<dbReference type="EMBL" id="JTDE01021046">
    <property type="protein sequence ID" value="KAF7233479.1"/>
    <property type="molecule type" value="Genomic_DNA"/>
</dbReference>
<dbReference type="GO" id="GO:0006435">
    <property type="term" value="P:threonyl-tRNA aminoacylation"/>
    <property type="evidence" value="ECO:0007669"/>
    <property type="project" value="InterPro"/>
</dbReference>
<dbReference type="PANTHER" id="PTHR11451">
    <property type="entry name" value="THREONINE-TRNA LIGASE"/>
    <property type="match status" value="1"/>
</dbReference>
<dbReference type="Pfam" id="PF07973">
    <property type="entry name" value="tRNA_SAD"/>
    <property type="match status" value="1"/>
</dbReference>
<dbReference type="AlphaFoldDB" id="A0A8S9YB85"/>
<dbReference type="FunFam" id="3.40.50.800:FF:000003">
    <property type="entry name" value="Threonine--tRNA ligase 2, cytoplasmic"/>
    <property type="match status" value="1"/>
</dbReference>
<dbReference type="InterPro" id="IPR004154">
    <property type="entry name" value="Anticodon-bd"/>
</dbReference>
<dbReference type="Gene3D" id="3.40.50.800">
    <property type="entry name" value="Anticodon-binding domain"/>
    <property type="match status" value="1"/>
</dbReference>
<dbReference type="GO" id="GO:0005739">
    <property type="term" value="C:mitochondrion"/>
    <property type="evidence" value="ECO:0007669"/>
    <property type="project" value="TreeGrafter"/>
</dbReference>
<comment type="subcellular location">
    <subcellularLocation>
        <location evidence="1">Cytoplasm</location>
    </subcellularLocation>
</comment>
<dbReference type="InterPro" id="IPR047246">
    <property type="entry name" value="ThrRS_anticodon"/>
</dbReference>
<keyword evidence="8" id="KW-0648">Protein biosynthesis</keyword>
<evidence type="ECO:0000256" key="3">
    <source>
        <dbReference type="ARBA" id="ARBA00013163"/>
    </source>
</evidence>
<evidence type="ECO:0000256" key="5">
    <source>
        <dbReference type="ARBA" id="ARBA00022598"/>
    </source>
</evidence>
<comment type="caution">
    <text evidence="14">The sequence shown here is derived from an EMBL/GenBank/DDBJ whole genome shotgun (WGS) entry which is preliminary data.</text>
</comment>
<evidence type="ECO:0000259" key="13">
    <source>
        <dbReference type="PROSITE" id="PS51880"/>
    </source>
</evidence>
<evidence type="ECO:0000313" key="14">
    <source>
        <dbReference type="EMBL" id="KAF7233479.1"/>
    </source>
</evidence>
<dbReference type="GO" id="GO:0004829">
    <property type="term" value="F:threonine-tRNA ligase activity"/>
    <property type="evidence" value="ECO:0007669"/>
    <property type="project" value="UniProtKB-EC"/>
</dbReference>
<evidence type="ECO:0000256" key="4">
    <source>
        <dbReference type="ARBA" id="ARBA00022490"/>
    </source>
</evidence>
<accession>A0A8S9YB85</accession>
<dbReference type="InterPro" id="IPR012676">
    <property type="entry name" value="TGS-like"/>
</dbReference>
<dbReference type="CDD" id="cd00771">
    <property type="entry name" value="ThrRS_core"/>
    <property type="match status" value="1"/>
</dbReference>
<dbReference type="InterPro" id="IPR018163">
    <property type="entry name" value="Thr/Ala-tRNA-synth_IIc_edit"/>
</dbReference>
<dbReference type="EC" id="6.1.1.3" evidence="3"/>
<dbReference type="CDD" id="cd00860">
    <property type="entry name" value="ThrRS_anticodon"/>
    <property type="match status" value="1"/>
</dbReference>
<dbReference type="Gene3D" id="3.30.930.10">
    <property type="entry name" value="Bira Bifunctional Protein, Domain 2"/>
    <property type="match status" value="1"/>
</dbReference>
<organism evidence="14 15">
    <name type="scientific">Paragonimus skrjabini miyazakii</name>
    <dbReference type="NCBI Taxonomy" id="59628"/>
    <lineage>
        <taxon>Eukaryota</taxon>
        <taxon>Metazoa</taxon>
        <taxon>Spiralia</taxon>
        <taxon>Lophotrochozoa</taxon>
        <taxon>Platyhelminthes</taxon>
        <taxon>Trematoda</taxon>
        <taxon>Digenea</taxon>
        <taxon>Plagiorchiida</taxon>
        <taxon>Troglotremata</taxon>
        <taxon>Troglotrematidae</taxon>
        <taxon>Paragonimus</taxon>
    </lineage>
</organism>
<keyword evidence="15" id="KW-1185">Reference proteome</keyword>
<name>A0A8S9YB85_9TREM</name>
<dbReference type="HAMAP" id="MF_00184">
    <property type="entry name" value="Thr_tRNA_synth"/>
    <property type="match status" value="1"/>
</dbReference>
<evidence type="ECO:0000256" key="2">
    <source>
        <dbReference type="ARBA" id="ARBA00008226"/>
    </source>
</evidence>
<dbReference type="SUPFAM" id="SSF52954">
    <property type="entry name" value="Class II aaRS ABD-related"/>
    <property type="match status" value="1"/>
</dbReference>
<evidence type="ECO:0000256" key="9">
    <source>
        <dbReference type="ARBA" id="ARBA00023146"/>
    </source>
</evidence>
<dbReference type="InterPro" id="IPR012675">
    <property type="entry name" value="Beta-grasp_dom_sf"/>
</dbReference>
<sequence>MRYIFGSLRGVRVAVASFRSLSIMGVEGPCALSSTLSEKSLPPPPEFIEHRNRLWTKLRKEYDDFVASQPRSPIQITLPDGATVDGKAWETTPMSIAKSINKNLAEHAVIARVDGELWDLLRPFEKDATLELLNFEHKDGQYVFWHSSAHILGEALEQAFSGHLCYGPPIEEGYYYDMWLPQKDHKGIGPEEHALLDDLCRRICKENQPFERLEVTKKDLLAMFAYNQFKCRIIEEKVTTPTTTVYRCGPLIDLCRGPHVRHTGCIKAMAVTKSSSAYWEGRADAETLQRVYGISFPDPKRLKEWKHLQEEAARRDHRKLGIEQKLFFFHELSPGSCFFLPAGAHIYNTLISFIRTEYWRRGFQEVITPNIYNSALWETSGHWQHYSDNMFKIDIEKQQFGLKPMNCPGHCLMFAKEIRSHRDLPLRFADFGVLHRNEFSGALTGLTRVRRFQQDDAHIFCREDQIKEEIKSCLDFLRYVYGVFGFSFQLFLSTRPEKFMGEIELWDRAEQQLRESMEEMGLEWELNAGDGAFYGPKIDITIMDALRRRHQCATIQLDFQMPARFSLVYACEGDSSQTTNDSDAKVAHEPTLTHPEANLRRPVIIHRAILGSVERIMAILTESYGGKWPFWLSPRQALVIPVVSAFDQYAIEVRDRLHAAGFMASVDTDPGRTLNKKIRTGQLAQYNFILVTGEKEATSGTVNVRTRDNKVHGEHPVDHVIERFRALAASKTLEAEQEY</sequence>
<dbReference type="SMART" id="SM00863">
    <property type="entry name" value="tRNA_SAD"/>
    <property type="match status" value="1"/>
</dbReference>
<evidence type="ECO:0000313" key="15">
    <source>
        <dbReference type="Proteomes" id="UP000822476"/>
    </source>
</evidence>
<dbReference type="InterPro" id="IPR045864">
    <property type="entry name" value="aa-tRNA-synth_II/BPL/LPL"/>
</dbReference>
<evidence type="ECO:0000256" key="11">
    <source>
        <dbReference type="ARBA" id="ARBA00049515"/>
    </source>
</evidence>
<keyword evidence="7" id="KW-0067">ATP-binding</keyword>
<comment type="similarity">
    <text evidence="2">Belongs to the class-II aminoacyl-tRNA synthetase family.</text>
</comment>
<protein>
    <recommendedName>
        <fullName evidence="3">threonine--tRNA ligase</fullName>
        <ecNumber evidence="3">6.1.1.3</ecNumber>
    </recommendedName>
    <alternativeName>
        <fullName evidence="10">Threonyl-tRNA synthetase</fullName>
    </alternativeName>
</protein>
<dbReference type="OrthoDB" id="5423599at2759"/>
<dbReference type="SUPFAM" id="SSF55681">
    <property type="entry name" value="Class II aaRS and biotin synthetases"/>
    <property type="match status" value="1"/>
</dbReference>
<reference evidence="14" key="1">
    <citation type="submission" date="2019-07" db="EMBL/GenBank/DDBJ databases">
        <title>Annotation for the trematode Paragonimus miyazaki's.</title>
        <authorList>
            <person name="Choi Y.-J."/>
        </authorList>
    </citation>
    <scope>NUCLEOTIDE SEQUENCE</scope>
    <source>
        <strain evidence="14">Japan</strain>
    </source>
</reference>
<evidence type="ECO:0000256" key="6">
    <source>
        <dbReference type="ARBA" id="ARBA00022741"/>
    </source>
</evidence>
<evidence type="ECO:0000256" key="1">
    <source>
        <dbReference type="ARBA" id="ARBA00004496"/>
    </source>
</evidence>
<dbReference type="Gene3D" id="3.30.980.10">
    <property type="entry name" value="Threonyl-trna Synthetase, Chain A, domain 2"/>
    <property type="match status" value="1"/>
</dbReference>
<dbReference type="GO" id="GO:0005524">
    <property type="term" value="F:ATP binding"/>
    <property type="evidence" value="ECO:0007669"/>
    <property type="project" value="UniProtKB-KW"/>
</dbReference>
<dbReference type="InterPro" id="IPR002314">
    <property type="entry name" value="aa-tRNA-synt_IIb"/>
</dbReference>
<dbReference type="Proteomes" id="UP000822476">
    <property type="component" value="Unassembled WGS sequence"/>
</dbReference>
<dbReference type="SUPFAM" id="SSF55186">
    <property type="entry name" value="ThrRS/AlaRS common domain"/>
    <property type="match status" value="1"/>
</dbReference>
<dbReference type="Pfam" id="PF00587">
    <property type="entry name" value="tRNA-synt_2b"/>
    <property type="match status" value="1"/>
</dbReference>
<dbReference type="SUPFAM" id="SSF81271">
    <property type="entry name" value="TGS-like"/>
    <property type="match status" value="1"/>
</dbReference>
<feature type="domain" description="Aminoacyl-transfer RNA synthetases class-II family profile" evidence="12">
    <location>
        <begin position="341"/>
        <end position="629"/>
    </location>
</feature>
<gene>
    <name evidence="14" type="ORF">EG68_08114</name>
</gene>
<comment type="catalytic activity">
    <reaction evidence="11">
        <text>tRNA(Thr) + L-threonine + ATP = L-threonyl-tRNA(Thr) + AMP + diphosphate + H(+)</text>
        <dbReference type="Rhea" id="RHEA:24624"/>
        <dbReference type="Rhea" id="RHEA-COMP:9670"/>
        <dbReference type="Rhea" id="RHEA-COMP:9704"/>
        <dbReference type="ChEBI" id="CHEBI:15378"/>
        <dbReference type="ChEBI" id="CHEBI:30616"/>
        <dbReference type="ChEBI" id="CHEBI:33019"/>
        <dbReference type="ChEBI" id="CHEBI:57926"/>
        <dbReference type="ChEBI" id="CHEBI:78442"/>
        <dbReference type="ChEBI" id="CHEBI:78534"/>
        <dbReference type="ChEBI" id="CHEBI:456215"/>
        <dbReference type="EC" id="6.1.1.3"/>
    </reaction>
</comment>
<dbReference type="InterPro" id="IPR036621">
    <property type="entry name" value="Anticodon-bd_dom_sf"/>
</dbReference>
<dbReference type="PROSITE" id="PS50862">
    <property type="entry name" value="AA_TRNA_LIGASE_II"/>
    <property type="match status" value="1"/>
</dbReference>
<feature type="domain" description="TGS" evidence="13">
    <location>
        <begin position="72"/>
        <end position="134"/>
    </location>
</feature>
<dbReference type="Pfam" id="PF02824">
    <property type="entry name" value="TGS"/>
    <property type="match status" value="1"/>
</dbReference>
<keyword evidence="5" id="KW-0436">Ligase</keyword>
<dbReference type="CDD" id="cd01667">
    <property type="entry name" value="TGS_ThrRS"/>
    <property type="match status" value="1"/>
</dbReference>
<dbReference type="InterPro" id="IPR002320">
    <property type="entry name" value="Thr-tRNA-ligase_IIa"/>
</dbReference>
<dbReference type="Gene3D" id="3.10.20.30">
    <property type="match status" value="1"/>
</dbReference>
<dbReference type="NCBIfam" id="TIGR00418">
    <property type="entry name" value="thrS"/>
    <property type="match status" value="1"/>
</dbReference>
<dbReference type="PROSITE" id="PS51880">
    <property type="entry name" value="TGS"/>
    <property type="match status" value="1"/>
</dbReference>
<keyword evidence="9" id="KW-0030">Aminoacyl-tRNA synthetase</keyword>
<keyword evidence="6" id="KW-0547">Nucleotide-binding</keyword>
<dbReference type="FunFam" id="3.30.930.10:FF:000009">
    <property type="entry name" value="Threonine--tRNA ligase 2, cytoplasmic"/>
    <property type="match status" value="1"/>
</dbReference>
<dbReference type="PANTHER" id="PTHR11451:SF46">
    <property type="entry name" value="THREONINE--TRNA LIGASE"/>
    <property type="match status" value="1"/>
</dbReference>
<proteinExistence type="inferred from homology"/>
<evidence type="ECO:0000256" key="10">
    <source>
        <dbReference type="ARBA" id="ARBA00031900"/>
    </source>
</evidence>
<dbReference type="PRINTS" id="PR01047">
    <property type="entry name" value="TRNASYNTHTHR"/>
</dbReference>
<dbReference type="FunFam" id="3.30.980.10:FF:000003">
    <property type="entry name" value="Threonine--tRNA ligase, cytoplasmic"/>
    <property type="match status" value="1"/>
</dbReference>
<dbReference type="InterPro" id="IPR012947">
    <property type="entry name" value="tRNA_SAD"/>
</dbReference>
<dbReference type="FunFam" id="3.10.20.30:FF:000006">
    <property type="entry name" value="Threonine--tRNA ligase, cytoplasmic"/>
    <property type="match status" value="1"/>
</dbReference>
<evidence type="ECO:0000259" key="12">
    <source>
        <dbReference type="PROSITE" id="PS50862"/>
    </source>
</evidence>
<keyword evidence="4" id="KW-0963">Cytoplasm</keyword>
<evidence type="ECO:0000256" key="7">
    <source>
        <dbReference type="ARBA" id="ARBA00022840"/>
    </source>
</evidence>
<dbReference type="InterPro" id="IPR004095">
    <property type="entry name" value="TGS"/>
</dbReference>
<dbReference type="InterPro" id="IPR033728">
    <property type="entry name" value="ThrRS_core"/>
</dbReference>